<organism evidence="1 2">
    <name type="scientific">Vespula maculifrons</name>
    <name type="common">Eastern yellow jacket</name>
    <name type="synonym">Wasp</name>
    <dbReference type="NCBI Taxonomy" id="7453"/>
    <lineage>
        <taxon>Eukaryota</taxon>
        <taxon>Metazoa</taxon>
        <taxon>Ecdysozoa</taxon>
        <taxon>Arthropoda</taxon>
        <taxon>Hexapoda</taxon>
        <taxon>Insecta</taxon>
        <taxon>Pterygota</taxon>
        <taxon>Neoptera</taxon>
        <taxon>Endopterygota</taxon>
        <taxon>Hymenoptera</taxon>
        <taxon>Apocrita</taxon>
        <taxon>Aculeata</taxon>
        <taxon>Vespoidea</taxon>
        <taxon>Vespidae</taxon>
        <taxon>Vespinae</taxon>
        <taxon>Vespula</taxon>
    </lineage>
</organism>
<name>A0ABD2BK09_VESMC</name>
<protein>
    <submittedName>
        <fullName evidence="1">Uncharacterized protein</fullName>
    </submittedName>
</protein>
<sequence>MVEVKVGENQDENDDDCGYPFETKESFQFDERVHGTVIIVTFFRKKKEQEIRMYESTIGGVAVRSNPEVPLLFLGYNRCGHCGEERGISMIREARPACGRGHTFLLLSIASRINLSQCLVNARTLGSLIKRNETFNEKELGEFTWRKTYSYCITREIPRNLIKEALLVCLDTSYT</sequence>
<reference evidence="1 2" key="1">
    <citation type="journal article" date="2024" name="Ann. Entomol. Soc. Am.">
        <title>Genomic analyses of the southern and eastern yellowjacket wasps (Hymenoptera: Vespidae) reveal evolutionary signatures of social life.</title>
        <authorList>
            <person name="Catto M.A."/>
            <person name="Caine P.B."/>
            <person name="Orr S.E."/>
            <person name="Hunt B.G."/>
            <person name="Goodisman M.A.D."/>
        </authorList>
    </citation>
    <scope>NUCLEOTIDE SEQUENCE [LARGE SCALE GENOMIC DNA]</scope>
    <source>
        <strain evidence="1">232</strain>
        <tissue evidence="1">Head and thorax</tissue>
    </source>
</reference>
<keyword evidence="2" id="KW-1185">Reference proteome</keyword>
<dbReference type="EMBL" id="JAYRBN010000075">
    <property type="protein sequence ID" value="KAL2732940.1"/>
    <property type="molecule type" value="Genomic_DNA"/>
</dbReference>
<evidence type="ECO:0000313" key="1">
    <source>
        <dbReference type="EMBL" id="KAL2732940.1"/>
    </source>
</evidence>
<dbReference type="Proteomes" id="UP001607303">
    <property type="component" value="Unassembled WGS sequence"/>
</dbReference>
<evidence type="ECO:0000313" key="2">
    <source>
        <dbReference type="Proteomes" id="UP001607303"/>
    </source>
</evidence>
<comment type="caution">
    <text evidence="1">The sequence shown here is derived from an EMBL/GenBank/DDBJ whole genome shotgun (WGS) entry which is preliminary data.</text>
</comment>
<feature type="non-terminal residue" evidence="1">
    <location>
        <position position="175"/>
    </location>
</feature>
<accession>A0ABD2BK09</accession>
<gene>
    <name evidence="1" type="ORF">V1477_015181</name>
</gene>
<proteinExistence type="predicted"/>
<dbReference type="AlphaFoldDB" id="A0ABD2BK09"/>